<dbReference type="RefSeq" id="WP_154544669.1">
    <property type="nucleotide sequence ID" value="NZ_VUMY01000008.1"/>
</dbReference>
<keyword evidence="6 7" id="KW-0472">Membrane</keyword>
<dbReference type="InterPro" id="IPR050809">
    <property type="entry name" value="UgpAE/MalFG_permease"/>
</dbReference>
<dbReference type="Proteomes" id="UP000442535">
    <property type="component" value="Unassembled WGS sequence"/>
</dbReference>
<dbReference type="PANTHER" id="PTHR43227">
    <property type="entry name" value="BLL4140 PROTEIN"/>
    <property type="match status" value="1"/>
</dbReference>
<comment type="subcellular location">
    <subcellularLocation>
        <location evidence="1 7">Cell membrane</location>
        <topology evidence="1 7">Multi-pass membrane protein</topology>
    </subcellularLocation>
</comment>
<feature type="transmembrane region" description="Helical" evidence="7">
    <location>
        <begin position="286"/>
        <end position="308"/>
    </location>
</feature>
<feature type="transmembrane region" description="Helical" evidence="7">
    <location>
        <begin position="124"/>
        <end position="147"/>
    </location>
</feature>
<keyword evidence="3" id="KW-1003">Cell membrane</keyword>
<name>A0A7K0K3W7_9ACTO</name>
<dbReference type="SUPFAM" id="SSF161098">
    <property type="entry name" value="MetI-like"/>
    <property type="match status" value="1"/>
</dbReference>
<evidence type="ECO:0000313" key="9">
    <source>
        <dbReference type="EMBL" id="MST49740.1"/>
    </source>
</evidence>
<evidence type="ECO:0000256" key="5">
    <source>
        <dbReference type="ARBA" id="ARBA00022989"/>
    </source>
</evidence>
<dbReference type="EMBL" id="VUMY01000008">
    <property type="protein sequence ID" value="MST49740.1"/>
    <property type="molecule type" value="Genomic_DNA"/>
</dbReference>
<feature type="transmembrane region" description="Helical" evidence="7">
    <location>
        <begin position="26"/>
        <end position="48"/>
    </location>
</feature>
<evidence type="ECO:0000256" key="6">
    <source>
        <dbReference type="ARBA" id="ARBA00023136"/>
    </source>
</evidence>
<dbReference type="GO" id="GO:0005886">
    <property type="term" value="C:plasma membrane"/>
    <property type="evidence" value="ECO:0007669"/>
    <property type="project" value="UniProtKB-SubCell"/>
</dbReference>
<gene>
    <name evidence="9" type="ORF">FYJ63_05750</name>
</gene>
<dbReference type="Pfam" id="PF00528">
    <property type="entry name" value="BPD_transp_1"/>
    <property type="match status" value="1"/>
</dbReference>
<feature type="transmembrane region" description="Helical" evidence="7">
    <location>
        <begin position="83"/>
        <end position="112"/>
    </location>
</feature>
<dbReference type="PANTHER" id="PTHR43227:SF8">
    <property type="entry name" value="DIACETYLCHITOBIOSE UPTAKE SYSTEM PERMEASE PROTEIN DASB"/>
    <property type="match status" value="1"/>
</dbReference>
<feature type="domain" description="ABC transmembrane type-1" evidence="8">
    <location>
        <begin position="89"/>
        <end position="307"/>
    </location>
</feature>
<feature type="transmembrane region" description="Helical" evidence="7">
    <location>
        <begin position="225"/>
        <end position="248"/>
    </location>
</feature>
<comment type="caution">
    <text evidence="9">The sequence shown here is derived from an EMBL/GenBank/DDBJ whole genome shotgun (WGS) entry which is preliminary data.</text>
</comment>
<evidence type="ECO:0000256" key="3">
    <source>
        <dbReference type="ARBA" id="ARBA00022475"/>
    </source>
</evidence>
<dbReference type="AlphaFoldDB" id="A0A7K0K3W7"/>
<evidence type="ECO:0000259" key="8">
    <source>
        <dbReference type="PROSITE" id="PS50928"/>
    </source>
</evidence>
<evidence type="ECO:0000256" key="7">
    <source>
        <dbReference type="RuleBase" id="RU363032"/>
    </source>
</evidence>
<evidence type="ECO:0000313" key="10">
    <source>
        <dbReference type="Proteomes" id="UP000442535"/>
    </source>
</evidence>
<reference evidence="9 10" key="1">
    <citation type="submission" date="2019-08" db="EMBL/GenBank/DDBJ databases">
        <title>In-depth cultivation of the pig gut microbiome towards novel bacterial diversity and tailored functional studies.</title>
        <authorList>
            <person name="Wylensek D."/>
            <person name="Hitch T.C.A."/>
            <person name="Clavel T."/>
        </authorList>
    </citation>
    <scope>NUCLEOTIDE SEQUENCE [LARGE SCALE GENOMIC DNA]</scope>
    <source>
        <strain evidence="9 10">RF-GAM-744-WT-7</strain>
    </source>
</reference>
<evidence type="ECO:0000256" key="1">
    <source>
        <dbReference type="ARBA" id="ARBA00004651"/>
    </source>
</evidence>
<dbReference type="PROSITE" id="PS50928">
    <property type="entry name" value="ABC_TM1"/>
    <property type="match status" value="1"/>
</dbReference>
<keyword evidence="2 7" id="KW-0813">Transport</keyword>
<dbReference type="GO" id="GO:0055085">
    <property type="term" value="P:transmembrane transport"/>
    <property type="evidence" value="ECO:0007669"/>
    <property type="project" value="InterPro"/>
</dbReference>
<organism evidence="9 10">
    <name type="scientific">Mobiluncus porci</name>
    <dbReference type="NCBI Taxonomy" id="2652278"/>
    <lineage>
        <taxon>Bacteria</taxon>
        <taxon>Bacillati</taxon>
        <taxon>Actinomycetota</taxon>
        <taxon>Actinomycetes</taxon>
        <taxon>Actinomycetales</taxon>
        <taxon>Actinomycetaceae</taxon>
        <taxon>Mobiluncus</taxon>
    </lineage>
</organism>
<dbReference type="InterPro" id="IPR000515">
    <property type="entry name" value="MetI-like"/>
</dbReference>
<evidence type="ECO:0000256" key="4">
    <source>
        <dbReference type="ARBA" id="ARBA00022692"/>
    </source>
</evidence>
<evidence type="ECO:0000256" key="2">
    <source>
        <dbReference type="ARBA" id="ARBA00022448"/>
    </source>
</evidence>
<proteinExistence type="inferred from homology"/>
<sequence length="318" mass="35246">MVRGSAHTAEECHAAPRRRGARLSHYVPYLLLIPAAAFVLLVLGYPMLRQFVMSFQEFGLAQQFGQPAKFVGLENYISILTDAYFWTVLVKSLLFCAWTAGLTMILAIGFSLLMRSAHPSIRTLMNIVLVVVWAMPLIASLTVWQWLVDPNYGLVNFLLSSLGLKQFEGFSWLASSPWTFYLVASAVIIWASIPLATISIYAALTQVDNSLIEAAQIDGADYWKRFHHVIFPAISPVVSLLSVLQIIWDLKVFTHIYVLQQSGGISSQTNLLGTYVYQVGISQGDYGSASAVAMVILLVTLVITGKYIRMLFKQGGQL</sequence>
<keyword evidence="4 7" id="KW-0812">Transmembrane</keyword>
<protein>
    <submittedName>
        <fullName evidence="9">Sugar ABC transporter permease</fullName>
    </submittedName>
</protein>
<dbReference type="Gene3D" id="1.10.3720.10">
    <property type="entry name" value="MetI-like"/>
    <property type="match status" value="1"/>
</dbReference>
<accession>A0A7K0K3W7</accession>
<dbReference type="InterPro" id="IPR035906">
    <property type="entry name" value="MetI-like_sf"/>
</dbReference>
<dbReference type="CDD" id="cd06261">
    <property type="entry name" value="TM_PBP2"/>
    <property type="match status" value="1"/>
</dbReference>
<comment type="similarity">
    <text evidence="7">Belongs to the binding-protein-dependent transport system permease family.</text>
</comment>
<feature type="transmembrane region" description="Helical" evidence="7">
    <location>
        <begin position="178"/>
        <end position="204"/>
    </location>
</feature>
<keyword evidence="5 7" id="KW-1133">Transmembrane helix</keyword>
<keyword evidence="10" id="KW-1185">Reference proteome</keyword>